<accession>A0A9N8DVN0</accession>
<keyword evidence="2" id="KW-1185">Reference proteome</keyword>
<evidence type="ECO:0000313" key="1">
    <source>
        <dbReference type="EMBL" id="CAB9507974.1"/>
    </source>
</evidence>
<reference evidence="1" key="1">
    <citation type="submission" date="2020-06" db="EMBL/GenBank/DDBJ databases">
        <authorList>
            <consortium name="Plant Systems Biology data submission"/>
        </authorList>
    </citation>
    <scope>NUCLEOTIDE SEQUENCE</scope>
    <source>
        <strain evidence="1">D6</strain>
    </source>
</reference>
<evidence type="ECO:0000313" key="2">
    <source>
        <dbReference type="Proteomes" id="UP001153069"/>
    </source>
</evidence>
<dbReference type="Proteomes" id="UP001153069">
    <property type="component" value="Unassembled WGS sequence"/>
</dbReference>
<sequence length="157" mass="16782">MSIQVSTGTASNTALCTDFIAAKVMAGEESNTATKPDSFAARPRARIFPYTAVPCTRLGDFLACTFDKAFKKPILAFPQVVASFKLLHVRCDRAVTCLVIIATVIADLMSRESRACVLVSAAVVADLCPRKVMAGSNTIAAVLPDRITVKDSRCKPL</sequence>
<protein>
    <submittedName>
        <fullName evidence="1">Uncharacterized protein</fullName>
    </submittedName>
</protein>
<dbReference type="EMBL" id="CAICTM010000326">
    <property type="protein sequence ID" value="CAB9507974.1"/>
    <property type="molecule type" value="Genomic_DNA"/>
</dbReference>
<name>A0A9N8DVN0_9STRA</name>
<proteinExistence type="predicted"/>
<gene>
    <name evidence="1" type="ORF">SEMRO_327_G118380.1</name>
</gene>
<comment type="caution">
    <text evidence="1">The sequence shown here is derived from an EMBL/GenBank/DDBJ whole genome shotgun (WGS) entry which is preliminary data.</text>
</comment>
<organism evidence="1 2">
    <name type="scientific">Seminavis robusta</name>
    <dbReference type="NCBI Taxonomy" id="568900"/>
    <lineage>
        <taxon>Eukaryota</taxon>
        <taxon>Sar</taxon>
        <taxon>Stramenopiles</taxon>
        <taxon>Ochrophyta</taxon>
        <taxon>Bacillariophyta</taxon>
        <taxon>Bacillariophyceae</taxon>
        <taxon>Bacillariophycidae</taxon>
        <taxon>Naviculales</taxon>
        <taxon>Naviculaceae</taxon>
        <taxon>Seminavis</taxon>
    </lineage>
</organism>
<dbReference type="AlphaFoldDB" id="A0A9N8DVN0"/>